<dbReference type="InterPro" id="IPR026748">
    <property type="entry name" value="Clarin"/>
</dbReference>
<dbReference type="GO" id="GO:0007605">
    <property type="term" value="P:sensory perception of sound"/>
    <property type="evidence" value="ECO:0007669"/>
    <property type="project" value="UniProtKB-ARBA"/>
</dbReference>
<keyword evidence="8" id="KW-1185">Reference proteome</keyword>
<dbReference type="PANTHER" id="PTHR31548">
    <property type="entry name" value="CLARIN"/>
    <property type="match status" value="1"/>
</dbReference>
<proteinExistence type="inferred from homology"/>
<dbReference type="GO" id="GO:0016020">
    <property type="term" value="C:membrane"/>
    <property type="evidence" value="ECO:0007669"/>
    <property type="project" value="UniProtKB-SubCell"/>
</dbReference>
<name>A0A9Q0EKF6_9TELE</name>
<dbReference type="AlphaFoldDB" id="A0A9Q0EKF6"/>
<evidence type="ECO:0000256" key="6">
    <source>
        <dbReference type="SAM" id="Phobius"/>
    </source>
</evidence>
<protein>
    <submittedName>
        <fullName evidence="7">Uncharacterized protein</fullName>
    </submittedName>
</protein>
<dbReference type="PANTHER" id="PTHR31548:SF3">
    <property type="entry name" value="CLARIN-3"/>
    <property type="match status" value="1"/>
</dbReference>
<reference evidence="7" key="1">
    <citation type="submission" date="2022-07" db="EMBL/GenBank/DDBJ databases">
        <title>Chromosome-level genome of Muraenolepis orangiensis.</title>
        <authorList>
            <person name="Kim J."/>
        </authorList>
    </citation>
    <scope>NUCLEOTIDE SEQUENCE</scope>
    <source>
        <strain evidence="7">KU_S4_2022</strain>
        <tissue evidence="7">Muscle</tissue>
    </source>
</reference>
<dbReference type="EMBL" id="JANIIK010000040">
    <property type="protein sequence ID" value="KAJ3607426.1"/>
    <property type="molecule type" value="Genomic_DNA"/>
</dbReference>
<comment type="subcellular location">
    <subcellularLocation>
        <location evidence="1">Membrane</location>
        <topology evidence="1">Multi-pass membrane protein</topology>
    </subcellularLocation>
</comment>
<organism evidence="7 8">
    <name type="scientific">Muraenolepis orangiensis</name>
    <name type="common">Patagonian moray cod</name>
    <dbReference type="NCBI Taxonomy" id="630683"/>
    <lineage>
        <taxon>Eukaryota</taxon>
        <taxon>Metazoa</taxon>
        <taxon>Chordata</taxon>
        <taxon>Craniata</taxon>
        <taxon>Vertebrata</taxon>
        <taxon>Euteleostomi</taxon>
        <taxon>Actinopterygii</taxon>
        <taxon>Neopterygii</taxon>
        <taxon>Teleostei</taxon>
        <taxon>Neoteleostei</taxon>
        <taxon>Acanthomorphata</taxon>
        <taxon>Zeiogadaria</taxon>
        <taxon>Gadariae</taxon>
        <taxon>Gadiformes</taxon>
        <taxon>Muraenolepidoidei</taxon>
        <taxon>Muraenolepididae</taxon>
        <taxon>Muraenolepis</taxon>
    </lineage>
</organism>
<gene>
    <name evidence="7" type="ORF">NHX12_024477</name>
</gene>
<comment type="caution">
    <text evidence="7">The sequence shown here is derived from an EMBL/GenBank/DDBJ whole genome shotgun (WGS) entry which is preliminary data.</text>
</comment>
<keyword evidence="3 6" id="KW-0812">Transmembrane</keyword>
<accession>A0A9Q0EKF6</accession>
<evidence type="ECO:0000256" key="3">
    <source>
        <dbReference type="ARBA" id="ARBA00022692"/>
    </source>
</evidence>
<evidence type="ECO:0000256" key="4">
    <source>
        <dbReference type="ARBA" id="ARBA00022989"/>
    </source>
</evidence>
<evidence type="ECO:0000256" key="1">
    <source>
        <dbReference type="ARBA" id="ARBA00004141"/>
    </source>
</evidence>
<feature type="transmembrane region" description="Helical" evidence="6">
    <location>
        <begin position="91"/>
        <end position="116"/>
    </location>
</feature>
<dbReference type="OrthoDB" id="9450082at2759"/>
<evidence type="ECO:0000256" key="5">
    <source>
        <dbReference type="ARBA" id="ARBA00023136"/>
    </source>
</evidence>
<dbReference type="Proteomes" id="UP001148018">
    <property type="component" value="Unassembled WGS sequence"/>
</dbReference>
<keyword evidence="5 6" id="KW-0472">Membrane</keyword>
<evidence type="ECO:0000313" key="8">
    <source>
        <dbReference type="Proteomes" id="UP001148018"/>
    </source>
</evidence>
<keyword evidence="4 6" id="KW-1133">Transmembrane helix</keyword>
<evidence type="ECO:0000313" key="7">
    <source>
        <dbReference type="EMBL" id="KAJ3607426.1"/>
    </source>
</evidence>
<comment type="similarity">
    <text evidence="2">Belongs to the clarin family.</text>
</comment>
<evidence type="ECO:0000256" key="2">
    <source>
        <dbReference type="ARBA" id="ARBA00005787"/>
    </source>
</evidence>
<sequence length="158" mass="16871">MPSTNKILCFLSSALATSVSVGLLGFCMSIEWSQTTMACTVRDEAYENGTATITVALFELVWERSACPFGQTPPASEVFPELQKIGGAPQALHVLCMLLLVVCLVCSSGSILIALYNSVSNPYETYMGPIGIYVCSSVSGEHRRRLPRGGGLQSVVLS</sequence>